<accession>A0A1L9QNH9</accession>
<feature type="transmembrane region" description="Helical" evidence="8">
    <location>
        <begin position="269"/>
        <end position="290"/>
    </location>
</feature>
<feature type="domain" description="EamA" evidence="9">
    <location>
        <begin position="155"/>
        <end position="284"/>
    </location>
</feature>
<evidence type="ECO:0000313" key="11">
    <source>
        <dbReference type="Proteomes" id="UP000183940"/>
    </source>
</evidence>
<protein>
    <submittedName>
        <fullName evidence="10">Transporter</fullName>
    </submittedName>
</protein>
<keyword evidence="6 8" id="KW-1133">Transmembrane helix</keyword>
<evidence type="ECO:0000313" key="10">
    <source>
        <dbReference type="EMBL" id="OJJ24196.1"/>
    </source>
</evidence>
<organism evidence="10 11">
    <name type="scientific">Roseofilum reptotaenium AO1-A</name>
    <dbReference type="NCBI Taxonomy" id="1925591"/>
    <lineage>
        <taxon>Bacteria</taxon>
        <taxon>Bacillati</taxon>
        <taxon>Cyanobacteriota</taxon>
        <taxon>Cyanophyceae</taxon>
        <taxon>Desertifilales</taxon>
        <taxon>Desertifilaceae</taxon>
        <taxon>Roseofilum</taxon>
    </lineage>
</organism>
<feature type="domain" description="EamA" evidence="9">
    <location>
        <begin position="10"/>
        <end position="144"/>
    </location>
</feature>
<gene>
    <name evidence="10" type="ORF">BI308_17655</name>
</gene>
<dbReference type="InterPro" id="IPR004626">
    <property type="entry name" value="RarD"/>
</dbReference>
<evidence type="ECO:0000259" key="9">
    <source>
        <dbReference type="Pfam" id="PF00892"/>
    </source>
</evidence>
<feature type="transmembrane region" description="Helical" evidence="8">
    <location>
        <begin position="74"/>
        <end position="94"/>
    </location>
</feature>
<dbReference type="Pfam" id="PF00892">
    <property type="entry name" value="EamA"/>
    <property type="match status" value="2"/>
</dbReference>
<sequence>MQRVLIKLNIGIFYAVLAYGTWGLIPLYWKLFEALPEMEIICHRMIWSSLLLLVVSAMQQQLTEVKRLWRSPKTLAILLATAGLTSLNGGIYIYGVNSDRVLEASLGYFINPLFSIFLGFVFLREKLNIGQWIAVILVMIGVGYLIWEQGQIPWIAIGLALSFGLYGLVRKLSTIQPIPGLAVESLLIAPIALALVMHWAKTGSGNFGLSLPLTFLLFSCGLVAPLPLLWFNLAVKRINLSTLGFLQYIEPTIQLILAVFLYQEPFTRTHLISFSLIWIALAIYSSNSLISLNPNQKC</sequence>
<evidence type="ECO:0000256" key="1">
    <source>
        <dbReference type="ARBA" id="ARBA00004651"/>
    </source>
</evidence>
<feature type="transmembrane region" description="Helical" evidence="8">
    <location>
        <begin position="130"/>
        <end position="146"/>
    </location>
</feature>
<dbReference type="NCBIfam" id="TIGR00688">
    <property type="entry name" value="rarD"/>
    <property type="match status" value="1"/>
</dbReference>
<keyword evidence="7 8" id="KW-0472">Membrane</keyword>
<feature type="transmembrane region" description="Helical" evidence="8">
    <location>
        <begin position="212"/>
        <end position="233"/>
    </location>
</feature>
<comment type="similarity">
    <text evidence="2">Belongs to the EamA transporter family.</text>
</comment>
<feature type="transmembrane region" description="Helical" evidence="8">
    <location>
        <begin position="12"/>
        <end position="32"/>
    </location>
</feature>
<proteinExistence type="inferred from homology"/>
<reference evidence="10" key="1">
    <citation type="submission" date="2016-10" db="EMBL/GenBank/DDBJ databases">
        <title>CRISPR-Cas defence system in Roseofilum reptotaenium: evidence of a bacteriophage-cyanobacterium arms race in the coral black band disease.</title>
        <authorList>
            <person name="Buerger P."/>
            <person name="Wood-Charlson E.M."/>
            <person name="Weynberg K.D."/>
            <person name="Willis B."/>
            <person name="Van Oppen M.J."/>
        </authorList>
    </citation>
    <scope>NUCLEOTIDE SEQUENCE [LARGE SCALE GENOMIC DNA]</scope>
    <source>
        <strain evidence="10">AO1-A</strain>
    </source>
</reference>
<evidence type="ECO:0000256" key="8">
    <source>
        <dbReference type="SAM" id="Phobius"/>
    </source>
</evidence>
<feature type="transmembrane region" description="Helical" evidence="8">
    <location>
        <begin position="152"/>
        <end position="169"/>
    </location>
</feature>
<keyword evidence="5 8" id="KW-0812">Transmembrane</keyword>
<dbReference type="EMBL" id="MLAW01000035">
    <property type="protein sequence ID" value="OJJ24196.1"/>
    <property type="molecule type" value="Genomic_DNA"/>
</dbReference>
<keyword evidence="11" id="KW-1185">Reference proteome</keyword>
<dbReference type="InterPro" id="IPR037185">
    <property type="entry name" value="EmrE-like"/>
</dbReference>
<evidence type="ECO:0000256" key="3">
    <source>
        <dbReference type="ARBA" id="ARBA00022448"/>
    </source>
</evidence>
<keyword evidence="3" id="KW-0813">Transport</keyword>
<evidence type="ECO:0000256" key="6">
    <source>
        <dbReference type="ARBA" id="ARBA00022989"/>
    </source>
</evidence>
<feature type="transmembrane region" description="Helical" evidence="8">
    <location>
        <begin position="245"/>
        <end position="263"/>
    </location>
</feature>
<evidence type="ECO:0000256" key="4">
    <source>
        <dbReference type="ARBA" id="ARBA00022475"/>
    </source>
</evidence>
<name>A0A1L9QNH9_9CYAN</name>
<dbReference type="InterPro" id="IPR000620">
    <property type="entry name" value="EamA_dom"/>
</dbReference>
<dbReference type="GO" id="GO:0005886">
    <property type="term" value="C:plasma membrane"/>
    <property type="evidence" value="ECO:0007669"/>
    <property type="project" value="UniProtKB-SubCell"/>
</dbReference>
<dbReference type="PANTHER" id="PTHR22911">
    <property type="entry name" value="ACYL-MALONYL CONDENSING ENZYME-RELATED"/>
    <property type="match status" value="1"/>
</dbReference>
<dbReference type="PANTHER" id="PTHR22911:SF137">
    <property type="entry name" value="SOLUTE CARRIER FAMILY 35 MEMBER G2-RELATED"/>
    <property type="match status" value="1"/>
</dbReference>
<evidence type="ECO:0000256" key="5">
    <source>
        <dbReference type="ARBA" id="ARBA00022692"/>
    </source>
</evidence>
<dbReference type="SUPFAM" id="SSF103481">
    <property type="entry name" value="Multidrug resistance efflux transporter EmrE"/>
    <property type="match status" value="2"/>
</dbReference>
<feature type="transmembrane region" description="Helical" evidence="8">
    <location>
        <begin position="181"/>
        <end position="200"/>
    </location>
</feature>
<evidence type="ECO:0000256" key="7">
    <source>
        <dbReference type="ARBA" id="ARBA00023136"/>
    </source>
</evidence>
<comment type="subcellular location">
    <subcellularLocation>
        <location evidence="1">Cell membrane</location>
        <topology evidence="1">Multi-pass membrane protein</topology>
    </subcellularLocation>
</comment>
<dbReference type="STRING" id="1925591.BI308_17655"/>
<comment type="caution">
    <text evidence="10">The sequence shown here is derived from an EMBL/GenBank/DDBJ whole genome shotgun (WGS) entry which is preliminary data.</text>
</comment>
<keyword evidence="4" id="KW-1003">Cell membrane</keyword>
<evidence type="ECO:0000256" key="2">
    <source>
        <dbReference type="ARBA" id="ARBA00007362"/>
    </source>
</evidence>
<dbReference type="Proteomes" id="UP000183940">
    <property type="component" value="Unassembled WGS sequence"/>
</dbReference>
<dbReference type="AlphaFoldDB" id="A0A1L9QNH9"/>
<feature type="transmembrane region" description="Helical" evidence="8">
    <location>
        <begin position="106"/>
        <end position="123"/>
    </location>
</feature>